<comment type="caution">
    <text evidence="1">The sequence shown here is derived from an EMBL/GenBank/DDBJ whole genome shotgun (WGS) entry which is preliminary data.</text>
</comment>
<dbReference type="NCBIfam" id="TIGR01731">
    <property type="entry name" value="fil_hemag_20aa"/>
    <property type="match status" value="4"/>
</dbReference>
<dbReference type="InterPro" id="IPR008619">
    <property type="entry name" value="Filamentous_hemagglutn_rpt"/>
</dbReference>
<gene>
    <name evidence="1" type="ORF">C5612_31050</name>
</gene>
<sequence length="329" mass="34226">ALNLSLGVTLTAQQVAALTHDIVWLEEHEVNGEKVLVPVLYLANANNRLAANGALIQGSDVTLIAGKDLNNAGTLRASQNLEATAKNDLVSSGLVEAGERLNLLATNNLTNKAGGIIAGRDVTLSATNGDVVNERTVTSHDSSVGDYSHTRDFVDSAARIEAANKLVINAGRDVLNTGGVLKSGGDMTIDAKRDVSITAVEERHSDSRTDFLDSTLTQHGASVSAGGGLTVNSGGDVTVVASKLDAKGDVTIDAKGDLLFATAADEQHSYFKDKKETRQEDHVSQIGTSLDAGGKLTLKSGKDMTLVASDISAGKEAYLHADGDLQLLA</sequence>
<reference evidence="1 2" key="1">
    <citation type="submission" date="2018-02" db="EMBL/GenBank/DDBJ databases">
        <title>Draft genome sequencing of Pseudomonas frederiksbergensis 11-D3.</title>
        <authorList>
            <person name="Zheng B.-X."/>
        </authorList>
    </citation>
    <scope>NUCLEOTIDE SEQUENCE [LARGE SCALE GENOMIC DNA]</scope>
    <source>
        <strain evidence="1 2">11-D3</strain>
    </source>
</reference>
<organism evidence="1 2">
    <name type="scientific">Pseudomonas frederiksbergensis</name>
    <dbReference type="NCBI Taxonomy" id="104087"/>
    <lineage>
        <taxon>Bacteria</taxon>
        <taxon>Pseudomonadati</taxon>
        <taxon>Pseudomonadota</taxon>
        <taxon>Gammaproteobacteria</taxon>
        <taxon>Pseudomonadales</taxon>
        <taxon>Pseudomonadaceae</taxon>
        <taxon>Pseudomonas</taxon>
    </lineage>
</organism>
<dbReference type="SUPFAM" id="SSF51126">
    <property type="entry name" value="Pectin lyase-like"/>
    <property type="match status" value="1"/>
</dbReference>
<dbReference type="Proteomes" id="UP000239687">
    <property type="component" value="Unassembled WGS sequence"/>
</dbReference>
<dbReference type="InterPro" id="IPR011050">
    <property type="entry name" value="Pectin_lyase_fold/virulence"/>
</dbReference>
<dbReference type="EMBL" id="PUIN01000034">
    <property type="protein sequence ID" value="PQO93881.1"/>
    <property type="molecule type" value="Genomic_DNA"/>
</dbReference>
<feature type="non-terminal residue" evidence="1">
    <location>
        <position position="1"/>
    </location>
</feature>
<dbReference type="RefSeq" id="WP_181150747.1">
    <property type="nucleotide sequence ID" value="NZ_PUIN01000034.1"/>
</dbReference>
<name>A0A2S8H019_9PSED</name>
<feature type="non-terminal residue" evidence="1">
    <location>
        <position position="329"/>
    </location>
</feature>
<evidence type="ECO:0000313" key="2">
    <source>
        <dbReference type="Proteomes" id="UP000239687"/>
    </source>
</evidence>
<dbReference type="InterPro" id="IPR010069">
    <property type="entry name" value="CdiA_FHA1_rpt"/>
</dbReference>
<evidence type="ECO:0000313" key="1">
    <source>
        <dbReference type="EMBL" id="PQO93881.1"/>
    </source>
</evidence>
<dbReference type="InterPro" id="IPR025157">
    <property type="entry name" value="Hemagglutinin_rpt"/>
</dbReference>
<dbReference type="AlphaFoldDB" id="A0A2S8H019"/>
<accession>A0A2S8H019</accession>
<proteinExistence type="predicted"/>
<dbReference type="Pfam" id="PF13332">
    <property type="entry name" value="Fil_haemagg_2"/>
    <property type="match status" value="2"/>
</dbReference>
<dbReference type="GO" id="GO:0003824">
    <property type="term" value="F:catalytic activity"/>
    <property type="evidence" value="ECO:0007669"/>
    <property type="project" value="UniProtKB-ARBA"/>
</dbReference>
<dbReference type="Pfam" id="PF05594">
    <property type="entry name" value="Fil_haemagg"/>
    <property type="match status" value="2"/>
</dbReference>
<protein>
    <submittedName>
        <fullName evidence="1">Heme utilization protein</fullName>
    </submittedName>
</protein>